<evidence type="ECO:0000256" key="1">
    <source>
        <dbReference type="SAM" id="Phobius"/>
    </source>
</evidence>
<name>A0A6G0YNR1_APHCR</name>
<sequence>MLAQRQKTEHQCIFIIFIFIILFAYQSSSVLQSLAKFPFSLLRSQVALSLPNKFMTESSSDITVTTRLE</sequence>
<gene>
    <name evidence="2" type="ORF">FWK35_00022332</name>
</gene>
<evidence type="ECO:0000313" key="3">
    <source>
        <dbReference type="Proteomes" id="UP000478052"/>
    </source>
</evidence>
<keyword evidence="1" id="KW-0812">Transmembrane</keyword>
<reference evidence="2 3" key="1">
    <citation type="submission" date="2019-08" db="EMBL/GenBank/DDBJ databases">
        <title>Whole genome of Aphis craccivora.</title>
        <authorList>
            <person name="Voronova N.V."/>
            <person name="Shulinski R.S."/>
            <person name="Bandarenka Y.V."/>
            <person name="Zhorov D.G."/>
            <person name="Warner D."/>
        </authorList>
    </citation>
    <scope>NUCLEOTIDE SEQUENCE [LARGE SCALE GENOMIC DNA]</scope>
    <source>
        <strain evidence="2">180601</strain>
        <tissue evidence="2">Whole Body</tissue>
    </source>
</reference>
<keyword evidence="1" id="KW-0472">Membrane</keyword>
<feature type="transmembrane region" description="Helical" evidence="1">
    <location>
        <begin position="12"/>
        <end position="35"/>
    </location>
</feature>
<comment type="caution">
    <text evidence="2">The sequence shown here is derived from an EMBL/GenBank/DDBJ whole genome shotgun (WGS) entry which is preliminary data.</text>
</comment>
<dbReference type="Proteomes" id="UP000478052">
    <property type="component" value="Unassembled WGS sequence"/>
</dbReference>
<proteinExistence type="predicted"/>
<accession>A0A6G0YNR1</accession>
<keyword evidence="3" id="KW-1185">Reference proteome</keyword>
<dbReference type="AlphaFoldDB" id="A0A6G0YNR1"/>
<dbReference type="EMBL" id="VUJU01003107">
    <property type="protein sequence ID" value="KAF0759106.1"/>
    <property type="molecule type" value="Genomic_DNA"/>
</dbReference>
<evidence type="ECO:0000313" key="2">
    <source>
        <dbReference type="EMBL" id="KAF0759106.1"/>
    </source>
</evidence>
<organism evidence="2 3">
    <name type="scientific">Aphis craccivora</name>
    <name type="common">Cowpea aphid</name>
    <dbReference type="NCBI Taxonomy" id="307492"/>
    <lineage>
        <taxon>Eukaryota</taxon>
        <taxon>Metazoa</taxon>
        <taxon>Ecdysozoa</taxon>
        <taxon>Arthropoda</taxon>
        <taxon>Hexapoda</taxon>
        <taxon>Insecta</taxon>
        <taxon>Pterygota</taxon>
        <taxon>Neoptera</taxon>
        <taxon>Paraneoptera</taxon>
        <taxon>Hemiptera</taxon>
        <taxon>Sternorrhyncha</taxon>
        <taxon>Aphidomorpha</taxon>
        <taxon>Aphidoidea</taxon>
        <taxon>Aphididae</taxon>
        <taxon>Aphidini</taxon>
        <taxon>Aphis</taxon>
        <taxon>Aphis</taxon>
    </lineage>
</organism>
<keyword evidence="1" id="KW-1133">Transmembrane helix</keyword>
<protein>
    <submittedName>
        <fullName evidence="2">Uncharacterized protein</fullName>
    </submittedName>
</protein>